<dbReference type="Proteomes" id="UP000275267">
    <property type="component" value="Unassembled WGS sequence"/>
</dbReference>
<proteinExistence type="inferred from homology"/>
<dbReference type="STRING" id="4540.A0A3L6RKB7"/>
<gene>
    <name evidence="6" type="ORF">C2845_PM13G06990</name>
</gene>
<feature type="domain" description="BTB" evidence="4">
    <location>
        <begin position="298"/>
        <end position="367"/>
    </location>
</feature>
<dbReference type="PANTHER" id="PTHR26379">
    <property type="entry name" value="BTB/POZ AND MATH DOMAIN-CONTAINING PROTEIN 1"/>
    <property type="match status" value="1"/>
</dbReference>
<organism evidence="6 7">
    <name type="scientific">Panicum miliaceum</name>
    <name type="common">Proso millet</name>
    <name type="synonym">Broomcorn millet</name>
    <dbReference type="NCBI Taxonomy" id="4540"/>
    <lineage>
        <taxon>Eukaryota</taxon>
        <taxon>Viridiplantae</taxon>
        <taxon>Streptophyta</taxon>
        <taxon>Embryophyta</taxon>
        <taxon>Tracheophyta</taxon>
        <taxon>Spermatophyta</taxon>
        <taxon>Magnoliopsida</taxon>
        <taxon>Liliopsida</taxon>
        <taxon>Poales</taxon>
        <taxon>Poaceae</taxon>
        <taxon>PACMAD clade</taxon>
        <taxon>Panicoideae</taxon>
        <taxon>Panicodae</taxon>
        <taxon>Paniceae</taxon>
        <taxon>Panicinae</taxon>
        <taxon>Panicum</taxon>
        <taxon>Panicum sect. Panicum</taxon>
    </lineage>
</organism>
<dbReference type="Pfam" id="PF22486">
    <property type="entry name" value="MATH_2"/>
    <property type="match status" value="1"/>
</dbReference>
<evidence type="ECO:0000256" key="3">
    <source>
        <dbReference type="SAM" id="MobiDB-lite"/>
    </source>
</evidence>
<comment type="caution">
    <text evidence="6">The sequence shown here is derived from an EMBL/GenBank/DDBJ whole genome shotgun (WGS) entry which is preliminary data.</text>
</comment>
<dbReference type="InterPro" id="IPR045005">
    <property type="entry name" value="BPM1-6"/>
</dbReference>
<dbReference type="InterPro" id="IPR002083">
    <property type="entry name" value="MATH/TRAF_dom"/>
</dbReference>
<protein>
    <recommendedName>
        <fullName evidence="8">BTB/POZ and MATH domain-containing protein 2-like</fullName>
    </recommendedName>
</protein>
<dbReference type="Gene3D" id="1.25.40.420">
    <property type="match status" value="1"/>
</dbReference>
<dbReference type="CDD" id="cd00121">
    <property type="entry name" value="MATH"/>
    <property type="match status" value="1"/>
</dbReference>
<dbReference type="EMBL" id="PQIB02000008">
    <property type="protein sequence ID" value="RLN04411.1"/>
    <property type="molecule type" value="Genomic_DNA"/>
</dbReference>
<evidence type="ECO:0000259" key="4">
    <source>
        <dbReference type="PROSITE" id="PS50097"/>
    </source>
</evidence>
<dbReference type="InterPro" id="IPR011333">
    <property type="entry name" value="SKP1/BTB/POZ_sf"/>
</dbReference>
<dbReference type="InterPro" id="IPR008974">
    <property type="entry name" value="TRAF-like"/>
</dbReference>
<evidence type="ECO:0000256" key="1">
    <source>
        <dbReference type="ARBA" id="ARBA00004906"/>
    </source>
</evidence>
<reference evidence="7" key="1">
    <citation type="journal article" date="2019" name="Nat. Commun.">
        <title>The genome of broomcorn millet.</title>
        <authorList>
            <person name="Zou C."/>
            <person name="Miki D."/>
            <person name="Li D."/>
            <person name="Tang Q."/>
            <person name="Xiao L."/>
            <person name="Rajput S."/>
            <person name="Deng P."/>
            <person name="Jia W."/>
            <person name="Huang R."/>
            <person name="Zhang M."/>
            <person name="Sun Y."/>
            <person name="Hu J."/>
            <person name="Fu X."/>
            <person name="Schnable P.S."/>
            <person name="Li F."/>
            <person name="Zhang H."/>
            <person name="Feng B."/>
            <person name="Zhu X."/>
            <person name="Liu R."/>
            <person name="Schnable J.C."/>
            <person name="Zhu J.-K."/>
            <person name="Zhang H."/>
        </authorList>
    </citation>
    <scope>NUCLEOTIDE SEQUENCE [LARGE SCALE GENOMIC DNA]</scope>
</reference>
<comment type="pathway">
    <text evidence="1">Protein modification; protein ubiquitination.</text>
</comment>
<dbReference type="Gene3D" id="2.60.210.10">
    <property type="entry name" value="Apoptosis, Tumor Necrosis Factor Receptor Associated Protein 2, Chain A"/>
    <property type="match status" value="1"/>
</dbReference>
<dbReference type="CDD" id="cd18280">
    <property type="entry name" value="BTB_POZ_BPM_plant"/>
    <property type="match status" value="1"/>
</dbReference>
<evidence type="ECO:0000313" key="7">
    <source>
        <dbReference type="Proteomes" id="UP000275267"/>
    </source>
</evidence>
<dbReference type="Pfam" id="PF24570">
    <property type="entry name" value="BACK_BPM_SPOP"/>
    <property type="match status" value="1"/>
</dbReference>
<dbReference type="PROSITE" id="PS50097">
    <property type="entry name" value="BTB"/>
    <property type="match status" value="1"/>
</dbReference>
<dbReference type="SUPFAM" id="SSF54695">
    <property type="entry name" value="POZ domain"/>
    <property type="match status" value="1"/>
</dbReference>
<evidence type="ECO:0000256" key="2">
    <source>
        <dbReference type="ARBA" id="ARBA00010846"/>
    </source>
</evidence>
<dbReference type="OrthoDB" id="6496053at2759"/>
<feature type="domain" description="MATH" evidence="5">
    <location>
        <begin position="134"/>
        <end position="260"/>
    </location>
</feature>
<sequence>MDVNRRTTSICGSDSIHIPSNKGSHSVLCELLDADPTTWTLGSPVSWSTCETIWSMLPRLLGPPVSEMRPILIAGWRTEAGKTLLPWTVRRKPSSPPPFPSPPPPPPLQSHSQNASDGCIPEARGEDGVRVHRGGRAGHALVQDCRLHKDLGVGKYITSATFAVGGHGWRLRYCPDGAKEDLKDYTAVFLELATERVKQVRVKYDFRLVHPATGLSSSVFSAWTLYDRDKSCWGARNWKKTSDLEASFLQDDCLVIECDVTVMKESRLEETETAFEVQLPPSDLSDNLGKFLDSGEGADVTFTVKGEVFGAHKFMLAARSAVFRAEFYGPMMMDKETKSSITIEDMEPAAFKALLHFIYKDSLPAMDGLDADENEEMVKHLLVAADRYAVERMKLMCESILCKRLHVGTAAATLEFADQHHCSKLKDACSAFITSSDRINDVVASQEYQHLKRACPAVFVDVWEKAAMSRKS</sequence>
<dbReference type="InterPro" id="IPR000210">
    <property type="entry name" value="BTB/POZ_dom"/>
</dbReference>
<dbReference type="PROSITE" id="PS50144">
    <property type="entry name" value="MATH"/>
    <property type="match status" value="1"/>
</dbReference>
<dbReference type="AlphaFoldDB" id="A0A3L6RKB7"/>
<keyword evidence="7" id="KW-1185">Reference proteome</keyword>
<feature type="region of interest" description="Disordered" evidence="3">
    <location>
        <begin position="88"/>
        <end position="126"/>
    </location>
</feature>
<dbReference type="SMART" id="SM00225">
    <property type="entry name" value="BTB"/>
    <property type="match status" value="1"/>
</dbReference>
<evidence type="ECO:0000259" key="5">
    <source>
        <dbReference type="PROSITE" id="PS50144"/>
    </source>
</evidence>
<evidence type="ECO:0008006" key="8">
    <source>
        <dbReference type="Google" id="ProtNLM"/>
    </source>
</evidence>
<dbReference type="Gene3D" id="3.30.710.10">
    <property type="entry name" value="Potassium Channel Kv1.1, Chain A"/>
    <property type="match status" value="1"/>
</dbReference>
<dbReference type="GO" id="GO:0016567">
    <property type="term" value="P:protein ubiquitination"/>
    <property type="evidence" value="ECO:0007669"/>
    <property type="project" value="InterPro"/>
</dbReference>
<evidence type="ECO:0000313" key="6">
    <source>
        <dbReference type="EMBL" id="RLN04411.1"/>
    </source>
</evidence>
<dbReference type="SUPFAM" id="SSF49599">
    <property type="entry name" value="TRAF domain-like"/>
    <property type="match status" value="1"/>
</dbReference>
<dbReference type="PANTHER" id="PTHR26379:SF474">
    <property type="entry name" value="OS08G0228200 PROTEIN"/>
    <property type="match status" value="1"/>
</dbReference>
<feature type="compositionally biased region" description="Pro residues" evidence="3">
    <location>
        <begin position="94"/>
        <end position="108"/>
    </location>
</feature>
<comment type="similarity">
    <text evidence="2">Belongs to the Tdpoz family.</text>
</comment>
<dbReference type="Pfam" id="PF00651">
    <property type="entry name" value="BTB"/>
    <property type="match status" value="1"/>
</dbReference>
<accession>A0A3L6RKB7</accession>
<dbReference type="InterPro" id="IPR056423">
    <property type="entry name" value="BACK_BPM_SPOP"/>
</dbReference>
<name>A0A3L6RKB7_PANMI</name>